<gene>
    <name evidence="2" type="ORF">SDC9_114765</name>
</gene>
<proteinExistence type="predicted"/>
<organism evidence="2">
    <name type="scientific">bioreactor metagenome</name>
    <dbReference type="NCBI Taxonomy" id="1076179"/>
    <lineage>
        <taxon>unclassified sequences</taxon>
        <taxon>metagenomes</taxon>
        <taxon>ecological metagenomes</taxon>
    </lineage>
</organism>
<protein>
    <submittedName>
        <fullName evidence="2">Uncharacterized protein</fullName>
    </submittedName>
</protein>
<dbReference type="EMBL" id="VSSQ01021920">
    <property type="protein sequence ID" value="MPM67840.1"/>
    <property type="molecule type" value="Genomic_DNA"/>
</dbReference>
<evidence type="ECO:0000256" key="1">
    <source>
        <dbReference type="SAM" id="MobiDB-lite"/>
    </source>
</evidence>
<reference evidence="2" key="1">
    <citation type="submission" date="2019-08" db="EMBL/GenBank/DDBJ databases">
        <authorList>
            <person name="Kucharzyk K."/>
            <person name="Murdoch R.W."/>
            <person name="Higgins S."/>
            <person name="Loffler F."/>
        </authorList>
    </citation>
    <scope>NUCLEOTIDE SEQUENCE</scope>
</reference>
<feature type="region of interest" description="Disordered" evidence="1">
    <location>
        <begin position="1"/>
        <end position="32"/>
    </location>
</feature>
<dbReference type="AlphaFoldDB" id="A0A645BQX2"/>
<sequence>MDEGDGQLVPEAVDEEMGRVAGDGEKIGSPPREGEEVFLQALRGVLPRAENGAAPVGHLGVGEQVGHGVLLVPGDGRPLRQETEKLRRRRRPHAAEYTENFIGLSAVHHKNTSGEFCPYIIYHARGRGPKMFHNRYIPVRHPLPILPILSSSAGDGLR</sequence>
<comment type="caution">
    <text evidence="2">The sequence shown here is derived from an EMBL/GenBank/DDBJ whole genome shotgun (WGS) entry which is preliminary data.</text>
</comment>
<name>A0A645BQX2_9ZZZZ</name>
<feature type="compositionally biased region" description="Basic and acidic residues" evidence="1">
    <location>
        <begin position="16"/>
        <end position="26"/>
    </location>
</feature>
<accession>A0A645BQX2</accession>
<evidence type="ECO:0000313" key="2">
    <source>
        <dbReference type="EMBL" id="MPM67840.1"/>
    </source>
</evidence>